<dbReference type="SUPFAM" id="SSF55856">
    <property type="entry name" value="Cytochrome b5-like heme/steroid binding domain"/>
    <property type="match status" value="1"/>
</dbReference>
<evidence type="ECO:0000256" key="6">
    <source>
        <dbReference type="ARBA" id="ARBA00022824"/>
    </source>
</evidence>
<dbReference type="InterPro" id="IPR001199">
    <property type="entry name" value="Cyt_B5-like_heme/steroid-bd"/>
</dbReference>
<evidence type="ECO:0000259" key="15">
    <source>
        <dbReference type="PROSITE" id="PS50255"/>
    </source>
</evidence>
<evidence type="ECO:0000256" key="8">
    <source>
        <dbReference type="ARBA" id="ARBA00022982"/>
    </source>
</evidence>
<keyword evidence="8" id="KW-0249">Electron transport</keyword>
<sequence>MTRLITAQEVAEHNTEESVWFIIKGKVYDATKFLDEHPGGAEVMIEQAGLDATIAFNDVGHSADAMEMLNDYYIGDLKKEESFVAPAKTIQPTKPAATSQKKLFLAIPPRVWDIVIPTSIGVCLFFAYKRLIQFQQIK</sequence>
<reference evidence="17" key="1">
    <citation type="submission" date="2024-02" db="UniProtKB">
        <authorList>
            <consortium name="WormBaseParasite"/>
        </authorList>
    </citation>
    <scope>IDENTIFICATION</scope>
</reference>
<keyword evidence="16" id="KW-1185">Reference proteome</keyword>
<keyword evidence="3 14" id="KW-0349">Heme</keyword>
<organism evidence="16 17">
    <name type="scientific">Mesorhabditis belari</name>
    <dbReference type="NCBI Taxonomy" id="2138241"/>
    <lineage>
        <taxon>Eukaryota</taxon>
        <taxon>Metazoa</taxon>
        <taxon>Ecdysozoa</taxon>
        <taxon>Nematoda</taxon>
        <taxon>Chromadorea</taxon>
        <taxon>Rhabditida</taxon>
        <taxon>Rhabditina</taxon>
        <taxon>Rhabditomorpha</taxon>
        <taxon>Rhabditoidea</taxon>
        <taxon>Rhabditidae</taxon>
        <taxon>Mesorhabditinae</taxon>
        <taxon>Mesorhabditis</taxon>
    </lineage>
</organism>
<evidence type="ECO:0000256" key="9">
    <source>
        <dbReference type="ARBA" id="ARBA00023004"/>
    </source>
</evidence>
<evidence type="ECO:0000256" key="12">
    <source>
        <dbReference type="ARBA" id="ARBA00038168"/>
    </source>
</evidence>
<feature type="domain" description="Cytochrome b5 heme-binding" evidence="15">
    <location>
        <begin position="2"/>
        <end position="78"/>
    </location>
</feature>
<comment type="similarity">
    <text evidence="12 14">Belongs to the cytochrome b5 family.</text>
</comment>
<dbReference type="WBParaSite" id="MBELARI_LOCUS19437">
    <property type="protein sequence ID" value="MBELARI_LOCUS19437"/>
    <property type="gene ID" value="MBELARI_LOCUS19437"/>
</dbReference>
<dbReference type="InterPro" id="IPR050668">
    <property type="entry name" value="Cytochrome_b5"/>
</dbReference>
<keyword evidence="4 14" id="KW-0812">Transmembrane</keyword>
<comment type="subcellular location">
    <subcellularLocation>
        <location evidence="1">Endoplasmic reticulum membrane</location>
        <topology evidence="1">Single-pass membrane protein</topology>
        <orientation evidence="1">Cytoplasmic side</orientation>
    </subcellularLocation>
    <subcellularLocation>
        <location evidence="11">Microsome membrane</location>
        <topology evidence="11">Single-pass membrane protein</topology>
        <orientation evidence="11">Cytoplasmic side</orientation>
    </subcellularLocation>
</comment>
<keyword evidence="5 14" id="KW-0479">Metal-binding</keyword>
<proteinExistence type="inferred from homology"/>
<evidence type="ECO:0000256" key="14">
    <source>
        <dbReference type="RuleBase" id="RU362121"/>
    </source>
</evidence>
<dbReference type="InterPro" id="IPR036400">
    <property type="entry name" value="Cyt_B5-like_heme/steroid_sf"/>
</dbReference>
<dbReference type="PRINTS" id="PR00363">
    <property type="entry name" value="CYTOCHROMEB5"/>
</dbReference>
<dbReference type="Gene3D" id="3.10.120.10">
    <property type="entry name" value="Cytochrome b5-like heme/steroid binding domain"/>
    <property type="match status" value="1"/>
</dbReference>
<protein>
    <recommendedName>
        <fullName evidence="13">Cytochrome b5</fullName>
    </recommendedName>
</protein>
<evidence type="ECO:0000256" key="7">
    <source>
        <dbReference type="ARBA" id="ARBA00022848"/>
    </source>
</evidence>
<dbReference type="PROSITE" id="PS00191">
    <property type="entry name" value="CYTOCHROME_B5_1"/>
    <property type="match status" value="1"/>
</dbReference>
<evidence type="ECO:0000256" key="4">
    <source>
        <dbReference type="ARBA" id="ARBA00022692"/>
    </source>
</evidence>
<feature type="transmembrane region" description="Helical" evidence="14">
    <location>
        <begin position="111"/>
        <end position="128"/>
    </location>
</feature>
<dbReference type="PROSITE" id="PS50255">
    <property type="entry name" value="CYTOCHROME_B5_2"/>
    <property type="match status" value="1"/>
</dbReference>
<dbReference type="SMART" id="SM01117">
    <property type="entry name" value="Cyt-b5"/>
    <property type="match status" value="1"/>
</dbReference>
<dbReference type="FunFam" id="3.10.120.10:FF:000002">
    <property type="entry name" value="Cytochrome b5 type B"/>
    <property type="match status" value="1"/>
</dbReference>
<evidence type="ECO:0000313" key="16">
    <source>
        <dbReference type="Proteomes" id="UP000887575"/>
    </source>
</evidence>
<keyword evidence="6" id="KW-0256">Endoplasmic reticulum</keyword>
<evidence type="ECO:0000313" key="17">
    <source>
        <dbReference type="WBParaSite" id="MBELARI_LOCUS19437"/>
    </source>
</evidence>
<dbReference type="InterPro" id="IPR018506">
    <property type="entry name" value="Cyt_B5_heme-BS"/>
</dbReference>
<name>A0AAF3F137_9BILA</name>
<evidence type="ECO:0000256" key="11">
    <source>
        <dbReference type="ARBA" id="ARBA00037877"/>
    </source>
</evidence>
<dbReference type="GO" id="GO:0020037">
    <property type="term" value="F:heme binding"/>
    <property type="evidence" value="ECO:0007669"/>
    <property type="project" value="UniProtKB-UniRule"/>
</dbReference>
<dbReference type="GO" id="GO:0046872">
    <property type="term" value="F:metal ion binding"/>
    <property type="evidence" value="ECO:0007669"/>
    <property type="project" value="UniProtKB-UniRule"/>
</dbReference>
<dbReference type="PANTHER" id="PTHR19359:SF150">
    <property type="entry name" value="CYTOCHROME B5"/>
    <property type="match status" value="1"/>
</dbReference>
<dbReference type="AlphaFoldDB" id="A0AAF3F137"/>
<dbReference type="Pfam" id="PF00173">
    <property type="entry name" value="Cyt-b5"/>
    <property type="match status" value="1"/>
</dbReference>
<evidence type="ECO:0000256" key="13">
    <source>
        <dbReference type="ARBA" id="ARBA00039806"/>
    </source>
</evidence>
<keyword evidence="2" id="KW-0813">Transport</keyword>
<evidence type="ECO:0000256" key="2">
    <source>
        <dbReference type="ARBA" id="ARBA00022448"/>
    </source>
</evidence>
<evidence type="ECO:0000256" key="1">
    <source>
        <dbReference type="ARBA" id="ARBA00004131"/>
    </source>
</evidence>
<keyword evidence="10 14" id="KW-0472">Membrane</keyword>
<keyword evidence="7" id="KW-0492">Microsome</keyword>
<dbReference type="PANTHER" id="PTHR19359">
    <property type="entry name" value="CYTOCHROME B5"/>
    <property type="match status" value="1"/>
</dbReference>
<dbReference type="Proteomes" id="UP000887575">
    <property type="component" value="Unassembled WGS sequence"/>
</dbReference>
<keyword evidence="14" id="KW-1133">Transmembrane helix</keyword>
<dbReference type="GO" id="GO:0005789">
    <property type="term" value="C:endoplasmic reticulum membrane"/>
    <property type="evidence" value="ECO:0007669"/>
    <property type="project" value="UniProtKB-SubCell"/>
</dbReference>
<keyword evidence="9 14" id="KW-0408">Iron</keyword>
<evidence type="ECO:0000256" key="10">
    <source>
        <dbReference type="ARBA" id="ARBA00023136"/>
    </source>
</evidence>
<evidence type="ECO:0000256" key="3">
    <source>
        <dbReference type="ARBA" id="ARBA00022617"/>
    </source>
</evidence>
<accession>A0AAF3F137</accession>
<evidence type="ECO:0000256" key="5">
    <source>
        <dbReference type="ARBA" id="ARBA00022723"/>
    </source>
</evidence>